<accession>A0ABD0JSS6</accession>
<evidence type="ECO:0000256" key="1">
    <source>
        <dbReference type="SAM" id="MobiDB-lite"/>
    </source>
</evidence>
<name>A0ABD0JSS6_9CAEN</name>
<organism evidence="2 3">
    <name type="scientific">Batillaria attramentaria</name>
    <dbReference type="NCBI Taxonomy" id="370345"/>
    <lineage>
        <taxon>Eukaryota</taxon>
        <taxon>Metazoa</taxon>
        <taxon>Spiralia</taxon>
        <taxon>Lophotrochozoa</taxon>
        <taxon>Mollusca</taxon>
        <taxon>Gastropoda</taxon>
        <taxon>Caenogastropoda</taxon>
        <taxon>Sorbeoconcha</taxon>
        <taxon>Cerithioidea</taxon>
        <taxon>Batillariidae</taxon>
        <taxon>Batillaria</taxon>
    </lineage>
</organism>
<comment type="caution">
    <text evidence="2">The sequence shown here is derived from an EMBL/GenBank/DDBJ whole genome shotgun (WGS) entry which is preliminary data.</text>
</comment>
<dbReference type="Proteomes" id="UP001519460">
    <property type="component" value="Unassembled WGS sequence"/>
</dbReference>
<evidence type="ECO:0000313" key="2">
    <source>
        <dbReference type="EMBL" id="KAK7478160.1"/>
    </source>
</evidence>
<dbReference type="AlphaFoldDB" id="A0ABD0JSS6"/>
<sequence>TSLLYSHTYQRATKANTGAPVIDRERQGRHERGHTPDPGEALRRLTRRRGFSLCARVLPTFSFTRSTRATTVAHVQFHSFYPSNDCCPRSVSLVLPEQRLLPTFSFTRSTRAKTVAHVQFHSFYPSNDCCPRSVSLVLPEQRLLPTFSFTHSTRATTVAHVQFHSFYPSNDCCP</sequence>
<dbReference type="EMBL" id="JACVVK020000332">
    <property type="protein sequence ID" value="KAK7478160.1"/>
    <property type="molecule type" value="Genomic_DNA"/>
</dbReference>
<protein>
    <submittedName>
        <fullName evidence="2">Uncharacterized protein</fullName>
    </submittedName>
</protein>
<proteinExistence type="predicted"/>
<feature type="non-terminal residue" evidence="2">
    <location>
        <position position="1"/>
    </location>
</feature>
<feature type="non-terminal residue" evidence="2">
    <location>
        <position position="174"/>
    </location>
</feature>
<evidence type="ECO:0000313" key="3">
    <source>
        <dbReference type="Proteomes" id="UP001519460"/>
    </source>
</evidence>
<keyword evidence="3" id="KW-1185">Reference proteome</keyword>
<feature type="region of interest" description="Disordered" evidence="1">
    <location>
        <begin position="15"/>
        <end position="41"/>
    </location>
</feature>
<feature type="compositionally biased region" description="Basic and acidic residues" evidence="1">
    <location>
        <begin position="22"/>
        <end position="41"/>
    </location>
</feature>
<gene>
    <name evidence="2" type="ORF">BaRGS_00030607</name>
</gene>
<reference evidence="2 3" key="1">
    <citation type="journal article" date="2023" name="Sci. Data">
        <title>Genome assembly of the Korean intertidal mud-creeper Batillaria attramentaria.</title>
        <authorList>
            <person name="Patra A.K."/>
            <person name="Ho P.T."/>
            <person name="Jun S."/>
            <person name="Lee S.J."/>
            <person name="Kim Y."/>
            <person name="Won Y.J."/>
        </authorList>
    </citation>
    <scope>NUCLEOTIDE SEQUENCE [LARGE SCALE GENOMIC DNA]</scope>
    <source>
        <strain evidence="2">Wonlab-2016</strain>
    </source>
</reference>